<dbReference type="FunFam" id="2.60.200.20:FF:000054">
    <property type="entry name" value="Putative coiled-coil proteincoiled-coil protein"/>
    <property type="match status" value="1"/>
</dbReference>
<evidence type="ECO:0000256" key="2">
    <source>
        <dbReference type="SAM" id="Coils"/>
    </source>
</evidence>
<dbReference type="InterPro" id="IPR005034">
    <property type="entry name" value="Dicer_dimerisation"/>
</dbReference>
<feature type="region of interest" description="Disordered" evidence="3">
    <location>
        <begin position="239"/>
        <end position="266"/>
    </location>
</feature>
<dbReference type="SMART" id="SM00240">
    <property type="entry name" value="FHA"/>
    <property type="match status" value="1"/>
</dbReference>
<evidence type="ECO:0000256" key="1">
    <source>
        <dbReference type="ARBA" id="ARBA00022801"/>
    </source>
</evidence>
<dbReference type="Pfam" id="PF00498">
    <property type="entry name" value="FHA"/>
    <property type="match status" value="1"/>
</dbReference>
<feature type="region of interest" description="Disordered" evidence="3">
    <location>
        <begin position="295"/>
        <end position="315"/>
    </location>
</feature>
<evidence type="ECO:0000313" key="4">
    <source>
        <dbReference type="EMBL" id="EKC28087.1"/>
    </source>
</evidence>
<name>K1PUW0_MAGGI</name>
<feature type="compositionally biased region" description="Basic residues" evidence="3">
    <location>
        <begin position="697"/>
        <end position="707"/>
    </location>
</feature>
<dbReference type="FunCoup" id="K1PUW0">
    <property type="interactions" value="1292"/>
</dbReference>
<dbReference type="PROSITE" id="PS50006">
    <property type="entry name" value="FHA_DOMAIN"/>
    <property type="match status" value="1"/>
</dbReference>
<dbReference type="InterPro" id="IPR000253">
    <property type="entry name" value="FHA_dom"/>
</dbReference>
<dbReference type="SUPFAM" id="SSF49879">
    <property type="entry name" value="SMAD/FHA domain"/>
    <property type="match status" value="1"/>
</dbReference>
<feature type="coiled-coil region" evidence="2">
    <location>
        <begin position="450"/>
        <end position="539"/>
    </location>
</feature>
<feature type="compositionally biased region" description="Polar residues" evidence="3">
    <location>
        <begin position="606"/>
        <end position="647"/>
    </location>
</feature>
<feature type="region of interest" description="Disordered" evidence="3">
    <location>
        <begin position="1"/>
        <end position="112"/>
    </location>
</feature>
<reference evidence="4" key="1">
    <citation type="journal article" date="2012" name="Nature">
        <title>The oyster genome reveals stress adaptation and complexity of shell formation.</title>
        <authorList>
            <person name="Zhang G."/>
            <person name="Fang X."/>
            <person name="Guo X."/>
            <person name="Li L."/>
            <person name="Luo R."/>
            <person name="Xu F."/>
            <person name="Yang P."/>
            <person name="Zhang L."/>
            <person name="Wang X."/>
            <person name="Qi H."/>
            <person name="Xiong Z."/>
            <person name="Que H."/>
            <person name="Xie Y."/>
            <person name="Holland P.W."/>
            <person name="Paps J."/>
            <person name="Zhu Y."/>
            <person name="Wu F."/>
            <person name="Chen Y."/>
            <person name="Wang J."/>
            <person name="Peng C."/>
            <person name="Meng J."/>
            <person name="Yang L."/>
            <person name="Liu J."/>
            <person name="Wen B."/>
            <person name="Zhang N."/>
            <person name="Huang Z."/>
            <person name="Zhu Q."/>
            <person name="Feng Y."/>
            <person name="Mount A."/>
            <person name="Hedgecock D."/>
            <person name="Xu Z."/>
            <person name="Liu Y."/>
            <person name="Domazet-Loso T."/>
            <person name="Du Y."/>
            <person name="Sun X."/>
            <person name="Zhang S."/>
            <person name="Liu B."/>
            <person name="Cheng P."/>
            <person name="Jiang X."/>
            <person name="Li J."/>
            <person name="Fan D."/>
            <person name="Wang W."/>
            <person name="Fu W."/>
            <person name="Wang T."/>
            <person name="Wang B."/>
            <person name="Zhang J."/>
            <person name="Peng Z."/>
            <person name="Li Y."/>
            <person name="Li N."/>
            <person name="Wang J."/>
            <person name="Chen M."/>
            <person name="He Y."/>
            <person name="Tan F."/>
            <person name="Song X."/>
            <person name="Zheng Q."/>
            <person name="Huang R."/>
            <person name="Yang H."/>
            <person name="Du X."/>
            <person name="Chen L."/>
            <person name="Yang M."/>
            <person name="Gaffney P.M."/>
            <person name="Wang S."/>
            <person name="Luo L."/>
            <person name="She Z."/>
            <person name="Ming Y."/>
            <person name="Huang W."/>
            <person name="Zhang S."/>
            <person name="Huang B."/>
            <person name="Zhang Y."/>
            <person name="Qu T."/>
            <person name="Ni P."/>
            <person name="Miao G."/>
            <person name="Wang J."/>
            <person name="Wang Q."/>
            <person name="Steinberg C.E."/>
            <person name="Wang H."/>
            <person name="Li N."/>
            <person name="Qian L."/>
            <person name="Zhang G."/>
            <person name="Li Y."/>
            <person name="Yang H."/>
            <person name="Liu X."/>
            <person name="Wang J."/>
            <person name="Yin Y."/>
            <person name="Wang J."/>
        </authorList>
    </citation>
    <scope>NUCLEOTIDE SEQUENCE [LARGE SCALE GENOMIC DNA]</scope>
    <source>
        <strain evidence="4">05x7-T-G4-1.051#20</strain>
    </source>
</reference>
<dbReference type="HOGENOM" id="CLU_015909_2_0_1"/>
<dbReference type="PANTHER" id="PTHR23308">
    <property type="entry name" value="NUCLEAR INHIBITOR OF PROTEIN PHOSPHATASE-1"/>
    <property type="match status" value="1"/>
</dbReference>
<feature type="compositionally biased region" description="Polar residues" evidence="3">
    <location>
        <begin position="685"/>
        <end position="695"/>
    </location>
</feature>
<dbReference type="Gene3D" id="3.30.160.380">
    <property type="entry name" value="Dicer dimerisation domain"/>
    <property type="match status" value="1"/>
</dbReference>
<dbReference type="GO" id="GO:0016891">
    <property type="term" value="F:RNA endonuclease activity producing 5'-phosphomonoesters, hydrolytic mechanism"/>
    <property type="evidence" value="ECO:0007669"/>
    <property type="project" value="InterPro"/>
</dbReference>
<sequence length="832" mass="93578">MEDPVQAAEVSVEKTCDLKPEKDTSSEKIKSITEKDSPINFKTPILPPLSKPKWTEDKNVITTPTDKALKKKNSKSEPSDKTEETENKSTVEHKSQDTAASLSKPLSKLSPAEQLQQSRIAIPYKEPSWGGIAEEEYRFEVLKNGTIIDNVKLDKSFIVFGRLPSCDVSMEHPSLSRHHAVVQFCKTPTPEQEKGWYLYDLDSTHGTWINKNKVYPKKYYRIRVGHVLKFGGSSRLHILQGPEDDREEESNLSVEEMKQQREKQKREADFLRQAEQAEEERKIQELKAKEEARGCSWGIGDDAEEDEGENPFANIINNPENEKLYIDDPKKALKGFFEREGYDEPEYNVQENGNGKFKCIVELPVDSPTGEAMVAEAIVSGKKKEAVIQCALEACRLLDRMGLLRAATHESRKRKKKNWEDDDYYDSDDDTFLDRTGDIEKKRKQRMEKAGKLNNQVETYESLLEKLSNIQKEIKEIEENIAKAKKETEAMQEDGMDALDAYMSAIKSGVMDTKTKMKLKRQLLELKKEEQKLQRMVNVAKPAALPDLKSSTEKAKTDKASLTFSRLRKPVGNTKPKSPSQKPPESEGNIVEEEEDEDTPMEISEISRSSSTGAPGENTVSENKAVSEEQNGTNSVKNTAIVSSQGEHVTDKDNSVKQTSKSVDKNVPVVKGPAFPPELRGRNLQEGSTGENDSSVKQKKKNQRPKVKKSEIKLGPNYQSEDPDYAVWVPPGNQSGDGKTHLNKKYPMGVIITKLESYAPLCHFDHAHRIDWLHEPWLGCQHAGVQNSSCGGDDLSTSSMDSISVQCHIMNVKPSTTDIFLTQNTLGIKCTN</sequence>
<dbReference type="InterPro" id="IPR038248">
    <property type="entry name" value="Dicer_dimer_sf"/>
</dbReference>
<feature type="compositionally biased region" description="Basic and acidic residues" evidence="3">
    <location>
        <begin position="550"/>
        <end position="559"/>
    </location>
</feature>
<dbReference type="AlphaFoldDB" id="K1PUW0"/>
<feature type="region of interest" description="Disordered" evidence="3">
    <location>
        <begin position="544"/>
        <end position="720"/>
    </location>
</feature>
<proteinExistence type="predicted"/>
<dbReference type="EMBL" id="JH815640">
    <property type="protein sequence ID" value="EKC28087.1"/>
    <property type="molecule type" value="Genomic_DNA"/>
</dbReference>
<dbReference type="CDD" id="cd19856">
    <property type="entry name" value="DSRM_Kanadaptin"/>
    <property type="match status" value="1"/>
</dbReference>
<dbReference type="InParanoid" id="K1PUW0"/>
<dbReference type="Pfam" id="PF03368">
    <property type="entry name" value="Dicer_dimer"/>
    <property type="match status" value="1"/>
</dbReference>
<keyword evidence="1" id="KW-0378">Hydrolase</keyword>
<dbReference type="InterPro" id="IPR008984">
    <property type="entry name" value="SMAD_FHA_dom_sf"/>
</dbReference>
<feature type="compositionally biased region" description="Acidic residues" evidence="3">
    <location>
        <begin position="590"/>
        <end position="600"/>
    </location>
</feature>
<accession>K1PUW0</accession>
<feature type="compositionally biased region" description="Basic and acidic residues" evidence="3">
    <location>
        <begin position="11"/>
        <end position="37"/>
    </location>
</feature>
<keyword evidence="2" id="KW-0175">Coiled coil</keyword>
<dbReference type="InterPro" id="IPR050923">
    <property type="entry name" value="Cell_Proc_Reg/RNA_Proc"/>
</dbReference>
<organism evidence="4">
    <name type="scientific">Magallana gigas</name>
    <name type="common">Pacific oyster</name>
    <name type="synonym">Crassostrea gigas</name>
    <dbReference type="NCBI Taxonomy" id="29159"/>
    <lineage>
        <taxon>Eukaryota</taxon>
        <taxon>Metazoa</taxon>
        <taxon>Spiralia</taxon>
        <taxon>Lophotrochozoa</taxon>
        <taxon>Mollusca</taxon>
        <taxon>Bivalvia</taxon>
        <taxon>Autobranchia</taxon>
        <taxon>Pteriomorphia</taxon>
        <taxon>Ostreida</taxon>
        <taxon>Ostreoidea</taxon>
        <taxon>Ostreidae</taxon>
        <taxon>Magallana</taxon>
    </lineage>
</organism>
<feature type="compositionally biased region" description="Low complexity" evidence="3">
    <location>
        <begin position="99"/>
        <end position="112"/>
    </location>
</feature>
<dbReference type="Gene3D" id="2.60.200.20">
    <property type="match status" value="1"/>
</dbReference>
<gene>
    <name evidence="4" type="ORF">CGI_10001406</name>
</gene>
<protein>
    <submittedName>
        <fullName evidence="4">Kanadaptin</fullName>
    </submittedName>
</protein>
<dbReference type="CDD" id="cd22677">
    <property type="entry name" value="FHA_Kanadaptin"/>
    <property type="match status" value="1"/>
</dbReference>
<evidence type="ECO:0000256" key="3">
    <source>
        <dbReference type="SAM" id="MobiDB-lite"/>
    </source>
</evidence>
<feature type="compositionally biased region" description="Basic and acidic residues" evidence="3">
    <location>
        <begin position="255"/>
        <end position="266"/>
    </location>
</feature>
<feature type="compositionally biased region" description="Basic and acidic residues" evidence="3">
    <location>
        <begin position="74"/>
        <end position="96"/>
    </location>
</feature>